<dbReference type="PANTHER" id="PTHR23104:SF1">
    <property type="entry name" value="EF-HAND DOMAIN-CONTAINING PROTEIN"/>
    <property type="match status" value="1"/>
</dbReference>
<dbReference type="InterPro" id="IPR052110">
    <property type="entry name" value="MCFD2-like"/>
</dbReference>
<dbReference type="AlphaFoldDB" id="A0A0A1XDD9"/>
<evidence type="ECO:0000313" key="6">
    <source>
        <dbReference type="EMBL" id="JAD09404.1"/>
    </source>
</evidence>
<dbReference type="PROSITE" id="PS00018">
    <property type="entry name" value="EF_HAND_1"/>
    <property type="match status" value="1"/>
</dbReference>
<name>A0A0A1XDD9_ZEUCU</name>
<proteinExistence type="predicted"/>
<dbReference type="Gene3D" id="1.10.238.10">
    <property type="entry name" value="EF-hand"/>
    <property type="match status" value="1"/>
</dbReference>
<dbReference type="EMBL" id="GBXI01004888">
    <property type="protein sequence ID" value="JAD09404.1"/>
    <property type="molecule type" value="Transcribed_RNA"/>
</dbReference>
<protein>
    <submittedName>
        <fullName evidence="6">Multiple coagulation factor deficiency protein 2 homolog</fullName>
    </submittedName>
</protein>
<feature type="non-terminal residue" evidence="6">
    <location>
        <position position="1"/>
    </location>
</feature>
<evidence type="ECO:0000256" key="4">
    <source>
        <dbReference type="SAM" id="MobiDB-lite"/>
    </source>
</evidence>
<keyword evidence="2" id="KW-0677">Repeat</keyword>
<keyword evidence="1" id="KW-0732">Signal</keyword>
<feature type="compositionally biased region" description="Basic and acidic residues" evidence="4">
    <location>
        <begin position="96"/>
        <end position="112"/>
    </location>
</feature>
<feature type="domain" description="EF-hand" evidence="5">
    <location>
        <begin position="188"/>
        <end position="223"/>
    </location>
</feature>
<evidence type="ECO:0000256" key="2">
    <source>
        <dbReference type="ARBA" id="ARBA00022737"/>
    </source>
</evidence>
<reference evidence="6" key="2">
    <citation type="journal article" date="2015" name="Gigascience">
        <title>Reconstructing a comprehensive transcriptome assembly of a white-pupal translocated strain of the pest fruit fly Bactrocera cucurbitae.</title>
        <authorList>
            <person name="Sim S.B."/>
            <person name="Calla B."/>
            <person name="Hall B."/>
            <person name="DeRego T."/>
            <person name="Geib S.M."/>
        </authorList>
    </citation>
    <scope>NUCLEOTIDE SEQUENCE</scope>
</reference>
<feature type="region of interest" description="Disordered" evidence="4">
    <location>
        <begin position="89"/>
        <end position="112"/>
    </location>
</feature>
<organism evidence="6">
    <name type="scientific">Zeugodacus cucurbitae</name>
    <name type="common">Melon fruit fly</name>
    <name type="synonym">Bactrocera cucurbitae</name>
    <dbReference type="NCBI Taxonomy" id="28588"/>
    <lineage>
        <taxon>Eukaryota</taxon>
        <taxon>Metazoa</taxon>
        <taxon>Ecdysozoa</taxon>
        <taxon>Arthropoda</taxon>
        <taxon>Hexapoda</taxon>
        <taxon>Insecta</taxon>
        <taxon>Pterygota</taxon>
        <taxon>Neoptera</taxon>
        <taxon>Endopterygota</taxon>
        <taxon>Diptera</taxon>
        <taxon>Brachycera</taxon>
        <taxon>Muscomorpha</taxon>
        <taxon>Tephritoidea</taxon>
        <taxon>Tephritidae</taxon>
        <taxon>Zeugodacus</taxon>
        <taxon>Zeugodacus</taxon>
    </lineage>
</organism>
<dbReference type="InterPro" id="IPR018247">
    <property type="entry name" value="EF_Hand_1_Ca_BS"/>
</dbReference>
<accession>A0A0A1XDD9</accession>
<keyword evidence="3" id="KW-0106">Calcium</keyword>
<dbReference type="InterPro" id="IPR011992">
    <property type="entry name" value="EF-hand-dom_pair"/>
</dbReference>
<evidence type="ECO:0000259" key="5">
    <source>
        <dbReference type="PROSITE" id="PS50222"/>
    </source>
</evidence>
<dbReference type="InterPro" id="IPR002048">
    <property type="entry name" value="EF_hand_dom"/>
</dbReference>
<dbReference type="SUPFAM" id="SSF47473">
    <property type="entry name" value="EF-hand"/>
    <property type="match status" value="1"/>
</dbReference>
<dbReference type="Pfam" id="PF13499">
    <property type="entry name" value="EF-hand_7"/>
    <property type="match status" value="1"/>
</dbReference>
<sequence length="224" mass="25925">CALPSSLRLACIIDFSVSEKHTCRFSPSHLFVVKTITRSYYSGTFWQIFQRNNITVFRFPADMCKMLNFVNFIICVATFSQTMDPCAAMKRGPHHPRSEQSKTRKVDQHLTHEEHRIDEDLKDMGIKVNLDSMSEEEKNFYYFKIHDSDNNNALDGLEMLQAAIHQDEHFKQVDRDNFLKNATEELNHIIEVIDEFLQIADANKDGFLHYAEYVKAVTGAPEGQ</sequence>
<dbReference type="GO" id="GO:0005509">
    <property type="term" value="F:calcium ion binding"/>
    <property type="evidence" value="ECO:0007669"/>
    <property type="project" value="InterPro"/>
</dbReference>
<gene>
    <name evidence="6" type="primary">MCFD2_0</name>
    <name evidence="6" type="ORF">g.12480</name>
</gene>
<evidence type="ECO:0000256" key="3">
    <source>
        <dbReference type="ARBA" id="ARBA00022837"/>
    </source>
</evidence>
<dbReference type="PROSITE" id="PS50222">
    <property type="entry name" value="EF_HAND_2"/>
    <property type="match status" value="1"/>
</dbReference>
<reference evidence="6" key="1">
    <citation type="submission" date="2014-11" db="EMBL/GenBank/DDBJ databases">
        <authorList>
            <person name="Geib S."/>
        </authorList>
    </citation>
    <scope>NUCLEOTIDE SEQUENCE</scope>
</reference>
<dbReference type="PANTHER" id="PTHR23104">
    <property type="entry name" value="MULTIPLE COAGULATION FACTOR DEFICIENCY PROTEIN 2 NEURAL STEM CELL DERIVED NEURONAL SURVIVAL PROTEIN"/>
    <property type="match status" value="1"/>
</dbReference>
<evidence type="ECO:0000256" key="1">
    <source>
        <dbReference type="ARBA" id="ARBA00022729"/>
    </source>
</evidence>